<dbReference type="InterPro" id="IPR055729">
    <property type="entry name" value="DUF7305"/>
</dbReference>
<proteinExistence type="predicted"/>
<dbReference type="RefSeq" id="WP_148859143.1">
    <property type="nucleotide sequence ID" value="NZ_PHNJ01000009.1"/>
</dbReference>
<reference evidence="3" key="1">
    <citation type="submission" date="2017-11" db="EMBL/GenBank/DDBJ databases">
        <authorList>
            <person name="Kajale S.C."/>
            <person name="Sharma A."/>
        </authorList>
    </citation>
    <scope>NUCLEOTIDE SEQUENCE</scope>
    <source>
        <strain evidence="3">LS1_42</strain>
    </source>
</reference>
<dbReference type="InterPro" id="IPR055713">
    <property type="entry name" value="DUF7289"/>
</dbReference>
<name>A0A8J8Q2A5_9EURY</name>
<dbReference type="Proteomes" id="UP000766904">
    <property type="component" value="Unassembled WGS sequence"/>
</dbReference>
<dbReference type="Pfam" id="PF23981">
    <property type="entry name" value="DUF7305"/>
    <property type="match status" value="1"/>
</dbReference>
<feature type="domain" description="DUF7305" evidence="2">
    <location>
        <begin position="269"/>
        <end position="485"/>
    </location>
</feature>
<evidence type="ECO:0000313" key="4">
    <source>
        <dbReference type="Proteomes" id="UP000766904"/>
    </source>
</evidence>
<evidence type="ECO:0000256" key="1">
    <source>
        <dbReference type="SAM" id="Phobius"/>
    </source>
</evidence>
<evidence type="ECO:0000259" key="2">
    <source>
        <dbReference type="Pfam" id="PF23981"/>
    </source>
</evidence>
<dbReference type="OrthoDB" id="148042at2157"/>
<keyword evidence="1" id="KW-1133">Transmembrane helix</keyword>
<dbReference type="Pfam" id="PF23960">
    <property type="entry name" value="DUF7289"/>
    <property type="match status" value="1"/>
</dbReference>
<feature type="transmembrane region" description="Helical" evidence="1">
    <location>
        <begin position="18"/>
        <end position="40"/>
    </location>
</feature>
<evidence type="ECO:0000313" key="3">
    <source>
        <dbReference type="EMBL" id="TYL37609.1"/>
    </source>
</evidence>
<dbReference type="EMBL" id="PHNJ01000009">
    <property type="protein sequence ID" value="TYL37609.1"/>
    <property type="molecule type" value="Genomic_DNA"/>
</dbReference>
<keyword evidence="4" id="KW-1185">Reference proteome</keyword>
<sequence>MNDAGAGETISTGRGQTALIGFVILIGMVAVASAGILVVGGELLTTTEHQTEEERVLQAFTELSQNMQTVSANDDVSKSIDLDAGEHGAVVKTNTSTLHVSGGDVDETIHIGAIEYEGEDGTRIAYQSGAVFHETGEETQIVSSPPVYFDADAESLSFPIIKAKDDADLSSGDVTVRHAKTDPLTEANLVENDTVTIQITSEYYRGWETYFEQQGPTSVQEVESYENNESGTVTAEFGYLDPDIAFEDGMVLSDGVKEHSNGTSGVNYDEDEYKSGSVHELDEVIDEMVADEEVNNKTNWTDEESLVMDGTEDFSDDVDYIDEEGVFPNGTYYAEEIDLGDVSFNLTEGNVTLVVNGDIQIEDGMKVEGWDQEEDRTLKIYSTGNLNIDGADVCAEPCEEVNAKQLQIFGTSDMHVSIGPGTSTVNALLYAASDEEITDNEVHGRQCDAQVCLHSGDVYFNGSIVASSVGGNGNSNVSHDPKLIDEEIEIYPDDYPLPPQITYLNIAEHQVEIEEN</sequence>
<protein>
    <recommendedName>
        <fullName evidence="2">DUF7305 domain-containing protein</fullName>
    </recommendedName>
</protein>
<accession>A0A8J8Q2A5</accession>
<gene>
    <name evidence="3" type="ORF">CV102_16780</name>
</gene>
<comment type="caution">
    <text evidence="3">The sequence shown here is derived from an EMBL/GenBank/DDBJ whole genome shotgun (WGS) entry which is preliminary data.</text>
</comment>
<organism evidence="3 4">
    <name type="scientific">Natronococcus pandeyae</name>
    <dbReference type="NCBI Taxonomy" id="2055836"/>
    <lineage>
        <taxon>Archaea</taxon>
        <taxon>Methanobacteriati</taxon>
        <taxon>Methanobacteriota</taxon>
        <taxon>Stenosarchaea group</taxon>
        <taxon>Halobacteria</taxon>
        <taxon>Halobacteriales</taxon>
        <taxon>Natrialbaceae</taxon>
        <taxon>Natronococcus</taxon>
    </lineage>
</organism>
<keyword evidence="1" id="KW-0472">Membrane</keyword>
<keyword evidence="1" id="KW-0812">Transmembrane</keyword>
<dbReference type="AlphaFoldDB" id="A0A8J8Q2A5"/>